<feature type="transmembrane region" description="Helical" evidence="1">
    <location>
        <begin position="48"/>
        <end position="65"/>
    </location>
</feature>
<dbReference type="Proteomes" id="UP000674270">
    <property type="component" value="Unassembled WGS sequence"/>
</dbReference>
<keyword evidence="1" id="KW-0812">Transmembrane</keyword>
<dbReference type="AlphaFoldDB" id="A0A8I2D9F9"/>
<gene>
    <name evidence="2" type="ORF">J7T18_04420</name>
</gene>
<keyword evidence="1" id="KW-0472">Membrane</keyword>
<evidence type="ECO:0000256" key="1">
    <source>
        <dbReference type="SAM" id="Phobius"/>
    </source>
</evidence>
<name>A0A8I2D9F9_9GAMM</name>
<protein>
    <submittedName>
        <fullName evidence="2">Uncharacterized protein</fullName>
    </submittedName>
</protein>
<dbReference type="EMBL" id="JAGKLY010000001">
    <property type="protein sequence ID" value="MBQ0267547.1"/>
    <property type="molecule type" value="Genomic_DNA"/>
</dbReference>
<sequence length="71" mass="7915">MEMKTFGVVLTIIGLVTAIISYNMDVSIPIVYGESVKDTGLAFDRQNYIIGSLLVAFFGVLIVLFDNKRRK</sequence>
<proteinExistence type="predicted"/>
<evidence type="ECO:0000313" key="2">
    <source>
        <dbReference type="EMBL" id="MBQ0267547.1"/>
    </source>
</evidence>
<keyword evidence="1" id="KW-1133">Transmembrane helix</keyword>
<accession>A0A8I2D9F9</accession>
<organism evidence="2 3">
    <name type="scientific">Providencia huaxiensis</name>
    <dbReference type="NCBI Taxonomy" id="2027290"/>
    <lineage>
        <taxon>Bacteria</taxon>
        <taxon>Pseudomonadati</taxon>
        <taxon>Pseudomonadota</taxon>
        <taxon>Gammaproteobacteria</taxon>
        <taxon>Enterobacterales</taxon>
        <taxon>Morganellaceae</taxon>
        <taxon>Providencia</taxon>
    </lineage>
</organism>
<evidence type="ECO:0000313" key="3">
    <source>
        <dbReference type="Proteomes" id="UP000674270"/>
    </source>
</evidence>
<comment type="caution">
    <text evidence="2">The sequence shown here is derived from an EMBL/GenBank/DDBJ whole genome shotgun (WGS) entry which is preliminary data.</text>
</comment>
<reference evidence="2" key="1">
    <citation type="submission" date="2021-03" db="EMBL/GenBank/DDBJ databases">
        <authorList>
            <person name="Stanton E."/>
        </authorList>
    </citation>
    <scope>NUCLEOTIDE SEQUENCE</scope>
    <source>
        <strain evidence="2">2020EL-00113</strain>
    </source>
</reference>